<reference evidence="8 9" key="1">
    <citation type="submission" date="2017-08" db="EMBL/GenBank/DDBJ databases">
        <title>Infants hospitalized years apart are colonized by the same room-sourced microbial strains.</title>
        <authorList>
            <person name="Brooks B."/>
            <person name="Olm M.R."/>
            <person name="Firek B.A."/>
            <person name="Baker R."/>
            <person name="Thomas B.C."/>
            <person name="Morowitz M.J."/>
            <person name="Banfield J.F."/>
        </authorList>
    </citation>
    <scope>NUCLEOTIDE SEQUENCE [LARGE SCALE GENOMIC DNA]</scope>
    <source>
        <strain evidence="8">S2_003_000_R2_14</strain>
    </source>
</reference>
<evidence type="ECO:0000313" key="9">
    <source>
        <dbReference type="Proteomes" id="UP000249061"/>
    </source>
</evidence>
<keyword evidence="3" id="KW-0418">Kinase</keyword>
<feature type="domain" description="Protein kinase" evidence="7">
    <location>
        <begin position="76"/>
        <end position="346"/>
    </location>
</feature>
<dbReference type="Gene3D" id="1.10.510.10">
    <property type="entry name" value="Transferase(Phosphotransferase) domain 1"/>
    <property type="match status" value="1"/>
</dbReference>
<dbReference type="GO" id="GO:0004674">
    <property type="term" value="F:protein serine/threonine kinase activity"/>
    <property type="evidence" value="ECO:0007669"/>
    <property type="project" value="TreeGrafter"/>
</dbReference>
<dbReference type="EMBL" id="QFQP01000027">
    <property type="protein sequence ID" value="PZR08035.1"/>
    <property type="molecule type" value="Genomic_DNA"/>
</dbReference>
<evidence type="ECO:0000256" key="6">
    <source>
        <dbReference type="SAM" id="Phobius"/>
    </source>
</evidence>
<dbReference type="Gene3D" id="3.30.200.20">
    <property type="entry name" value="Phosphorylase Kinase, domain 1"/>
    <property type="match status" value="1"/>
</dbReference>
<dbReference type="PROSITE" id="PS50011">
    <property type="entry name" value="PROTEIN_KINASE_DOM"/>
    <property type="match status" value="1"/>
</dbReference>
<evidence type="ECO:0000256" key="1">
    <source>
        <dbReference type="ARBA" id="ARBA00022679"/>
    </source>
</evidence>
<feature type="binding site" evidence="5">
    <location>
        <position position="105"/>
    </location>
    <ligand>
        <name>ATP</name>
        <dbReference type="ChEBI" id="CHEBI:30616"/>
    </ligand>
</feature>
<keyword evidence="4 5" id="KW-0067">ATP-binding</keyword>
<dbReference type="Pfam" id="PF00069">
    <property type="entry name" value="Pkinase"/>
    <property type="match status" value="1"/>
</dbReference>
<dbReference type="SMART" id="SM00220">
    <property type="entry name" value="S_TKc"/>
    <property type="match status" value="1"/>
</dbReference>
<dbReference type="PANTHER" id="PTHR43289">
    <property type="entry name" value="MITOGEN-ACTIVATED PROTEIN KINASE KINASE KINASE 20-RELATED"/>
    <property type="match status" value="1"/>
</dbReference>
<protein>
    <recommendedName>
        <fullName evidence="7">Protein kinase domain-containing protein</fullName>
    </recommendedName>
</protein>
<gene>
    <name evidence="8" type="ORF">DI536_25705</name>
</gene>
<organism evidence="8 9">
    <name type="scientific">Archangium gephyra</name>
    <dbReference type="NCBI Taxonomy" id="48"/>
    <lineage>
        <taxon>Bacteria</taxon>
        <taxon>Pseudomonadati</taxon>
        <taxon>Myxococcota</taxon>
        <taxon>Myxococcia</taxon>
        <taxon>Myxococcales</taxon>
        <taxon>Cystobacterineae</taxon>
        <taxon>Archangiaceae</taxon>
        <taxon>Archangium</taxon>
    </lineage>
</organism>
<evidence type="ECO:0000256" key="2">
    <source>
        <dbReference type="ARBA" id="ARBA00022741"/>
    </source>
</evidence>
<sequence length="386" mass="42706">MQGTWHWFPKYRMGLVAELDDAEARAPIIIIRPLLMGLVVAMSMVLISLAWMWIRLRAAEERARKLLTETRRLGQYELGRKLGEGGMGVVYEGRHALLHRPAAIKLMQAGSLTEDQVTRFDREAQATASLTHPNTVSVYDFGRARDGTWYYVMELLQGADLDRLVRRLGPLDEARVVHVLRQMCGSLGEAHLHGLVHRDVKPSNVYLSSRVGVQDTVKVLDFGLVRGFEGSSSKSHGIVGTPLYMAPEMFDGAHHASAASDLYAVGAVAYWLLTGETLYDESHGIAELLVDHRSRSPVPVSERLGRPVHATLLRFIEACLDKRPEARPVTMAAACALLDDYPTPWRATEASAWWQAHGAALVVVDEIGRADTVVRPSEDDDQATAA</sequence>
<evidence type="ECO:0000313" key="8">
    <source>
        <dbReference type="EMBL" id="PZR08035.1"/>
    </source>
</evidence>
<name>A0A2W5T983_9BACT</name>
<keyword evidence="6" id="KW-1133">Transmembrane helix</keyword>
<evidence type="ECO:0000259" key="7">
    <source>
        <dbReference type="PROSITE" id="PS50011"/>
    </source>
</evidence>
<keyword evidence="1" id="KW-0808">Transferase</keyword>
<dbReference type="InterPro" id="IPR011009">
    <property type="entry name" value="Kinase-like_dom_sf"/>
</dbReference>
<evidence type="ECO:0000256" key="5">
    <source>
        <dbReference type="PROSITE-ProRule" id="PRU10141"/>
    </source>
</evidence>
<feature type="transmembrane region" description="Helical" evidence="6">
    <location>
        <begin position="29"/>
        <end position="54"/>
    </location>
</feature>
<dbReference type="InterPro" id="IPR017441">
    <property type="entry name" value="Protein_kinase_ATP_BS"/>
</dbReference>
<dbReference type="CDD" id="cd14014">
    <property type="entry name" value="STKc_PknB_like"/>
    <property type="match status" value="1"/>
</dbReference>
<dbReference type="Proteomes" id="UP000249061">
    <property type="component" value="Unassembled WGS sequence"/>
</dbReference>
<keyword evidence="2 5" id="KW-0547">Nucleotide-binding</keyword>
<dbReference type="PANTHER" id="PTHR43289:SF6">
    <property type="entry name" value="SERINE_THREONINE-PROTEIN KINASE NEKL-3"/>
    <property type="match status" value="1"/>
</dbReference>
<dbReference type="PROSITE" id="PS00107">
    <property type="entry name" value="PROTEIN_KINASE_ATP"/>
    <property type="match status" value="1"/>
</dbReference>
<proteinExistence type="predicted"/>
<keyword evidence="6" id="KW-0812">Transmembrane</keyword>
<evidence type="ECO:0000256" key="3">
    <source>
        <dbReference type="ARBA" id="ARBA00022777"/>
    </source>
</evidence>
<dbReference type="GO" id="GO:0005524">
    <property type="term" value="F:ATP binding"/>
    <property type="evidence" value="ECO:0007669"/>
    <property type="project" value="UniProtKB-UniRule"/>
</dbReference>
<dbReference type="PROSITE" id="PS00108">
    <property type="entry name" value="PROTEIN_KINASE_ST"/>
    <property type="match status" value="1"/>
</dbReference>
<accession>A0A2W5T983</accession>
<keyword evidence="6" id="KW-0472">Membrane</keyword>
<dbReference type="InterPro" id="IPR008271">
    <property type="entry name" value="Ser/Thr_kinase_AS"/>
</dbReference>
<dbReference type="InterPro" id="IPR000719">
    <property type="entry name" value="Prot_kinase_dom"/>
</dbReference>
<dbReference type="SUPFAM" id="SSF56112">
    <property type="entry name" value="Protein kinase-like (PK-like)"/>
    <property type="match status" value="1"/>
</dbReference>
<dbReference type="AlphaFoldDB" id="A0A2W5T983"/>
<comment type="caution">
    <text evidence="8">The sequence shown here is derived from an EMBL/GenBank/DDBJ whole genome shotgun (WGS) entry which is preliminary data.</text>
</comment>
<evidence type="ECO:0000256" key="4">
    <source>
        <dbReference type="ARBA" id="ARBA00022840"/>
    </source>
</evidence>